<evidence type="ECO:0000256" key="9">
    <source>
        <dbReference type="ARBA" id="ARBA00023180"/>
    </source>
</evidence>
<sequence>MESSPANSALCFLLCFFTVWSSMAASGTTTGTARMADRVVRIPGQPPVGFRQYAGYVTIDESRGKALFYWFFEAMSKPTEKPLVMWLNGGPGCSSVGFGEAQELGPFIVQKGKPELYFNDYAWNKVCGIICAESNLLFLDSPEGVGFSYSNVSDVLGDNNTAISSHKFLINWFKRFPQYKNHEFYLTGESYAGHLVPQLANVIVDENKKATKEVHINLKGIMIFNAVIDDETQSKGMMDFAYSHALLSDQAYHEIIQTCDFSKVDFSDACNEALTPYNNLYNIIDMYSIYSPRCPQGYPALNTNSTFKDLPAGGGVDPCQQFVATEYFNRRDVQEALHANVTNLPYPFALCSNAVSNAWNESAQTILPIIKKLIHDQIRIWVISGDTDGRVPVTSTRYGLNRLGLNITEDWNQWYHYNQVGGWTIYYEGLTFVTVRGAGHQVPTYAPKRSLQLLMNFLANKKLPTTSF</sequence>
<dbReference type="Proteomes" id="UP001180020">
    <property type="component" value="Unassembled WGS sequence"/>
</dbReference>
<keyword evidence="7 10" id="KW-0378">Hydrolase</keyword>
<dbReference type="Gene3D" id="3.40.50.1820">
    <property type="entry name" value="alpha/beta hydrolase"/>
    <property type="match status" value="1"/>
</dbReference>
<dbReference type="PROSITE" id="PS00131">
    <property type="entry name" value="CARBOXYPEPT_SER_SER"/>
    <property type="match status" value="1"/>
</dbReference>
<evidence type="ECO:0000256" key="2">
    <source>
        <dbReference type="ARBA" id="ARBA00009431"/>
    </source>
</evidence>
<evidence type="ECO:0000313" key="12">
    <source>
        <dbReference type="Proteomes" id="UP001180020"/>
    </source>
</evidence>
<evidence type="ECO:0000256" key="5">
    <source>
        <dbReference type="ARBA" id="ARBA00022670"/>
    </source>
</evidence>
<dbReference type="Pfam" id="PF00450">
    <property type="entry name" value="Peptidase_S10"/>
    <property type="match status" value="1"/>
</dbReference>
<keyword evidence="12" id="KW-1185">Reference proteome</keyword>
<evidence type="ECO:0000256" key="7">
    <source>
        <dbReference type="ARBA" id="ARBA00022801"/>
    </source>
</evidence>
<keyword evidence="9" id="KW-0325">Glycoprotein</keyword>
<gene>
    <name evidence="11" type="primary">SCPL34</name>
    <name evidence="11" type="ORF">QJS10_CPA03g02432</name>
</gene>
<keyword evidence="4 10" id="KW-0121">Carboxypeptidase</keyword>
<protein>
    <recommendedName>
        <fullName evidence="10">Carboxypeptidase</fullName>
        <ecNumber evidence="10">3.4.16.-</ecNumber>
    </recommendedName>
</protein>
<name>A0AAV9F7H2_ACOCL</name>
<dbReference type="PANTHER" id="PTHR11802">
    <property type="entry name" value="SERINE PROTEASE FAMILY S10 SERINE CARBOXYPEPTIDASE"/>
    <property type="match status" value="1"/>
</dbReference>
<dbReference type="SUPFAM" id="SSF53474">
    <property type="entry name" value="alpha/beta-Hydrolases"/>
    <property type="match status" value="1"/>
</dbReference>
<evidence type="ECO:0000256" key="10">
    <source>
        <dbReference type="RuleBase" id="RU361156"/>
    </source>
</evidence>
<dbReference type="PRINTS" id="PR00724">
    <property type="entry name" value="CRBOXYPTASEC"/>
</dbReference>
<dbReference type="PROSITE" id="PS00560">
    <property type="entry name" value="CARBOXYPEPT_SER_HIS"/>
    <property type="match status" value="1"/>
</dbReference>
<dbReference type="GO" id="GO:0004185">
    <property type="term" value="F:serine-type carboxypeptidase activity"/>
    <property type="evidence" value="ECO:0007669"/>
    <property type="project" value="UniProtKB-UniRule"/>
</dbReference>
<dbReference type="AlphaFoldDB" id="A0AAV9F7H2"/>
<dbReference type="InterPro" id="IPR029058">
    <property type="entry name" value="AB_hydrolase_fold"/>
</dbReference>
<dbReference type="Gene3D" id="6.10.250.940">
    <property type="match status" value="1"/>
</dbReference>
<evidence type="ECO:0000256" key="1">
    <source>
        <dbReference type="ARBA" id="ARBA00004613"/>
    </source>
</evidence>
<dbReference type="InterPro" id="IPR001563">
    <property type="entry name" value="Peptidase_S10"/>
</dbReference>
<evidence type="ECO:0000256" key="6">
    <source>
        <dbReference type="ARBA" id="ARBA00022729"/>
    </source>
</evidence>
<dbReference type="GO" id="GO:0005576">
    <property type="term" value="C:extracellular region"/>
    <property type="evidence" value="ECO:0007669"/>
    <property type="project" value="UniProtKB-SubCell"/>
</dbReference>
<dbReference type="GO" id="GO:0006508">
    <property type="term" value="P:proteolysis"/>
    <property type="evidence" value="ECO:0007669"/>
    <property type="project" value="UniProtKB-KW"/>
</dbReference>
<dbReference type="FunFam" id="3.40.50.1820:FF:000030">
    <property type="entry name" value="Carboxypeptidase"/>
    <property type="match status" value="1"/>
</dbReference>
<keyword evidence="5 10" id="KW-0645">Protease</keyword>
<dbReference type="InterPro" id="IPR033124">
    <property type="entry name" value="Ser_caboxypep_his_AS"/>
</dbReference>
<comment type="caution">
    <text evidence="11">The sequence shown here is derived from an EMBL/GenBank/DDBJ whole genome shotgun (WGS) entry which is preliminary data.</text>
</comment>
<reference evidence="11" key="1">
    <citation type="journal article" date="2023" name="Nat. Commun.">
        <title>Diploid and tetraploid genomes of Acorus and the evolution of monocots.</title>
        <authorList>
            <person name="Ma L."/>
            <person name="Liu K.W."/>
            <person name="Li Z."/>
            <person name="Hsiao Y.Y."/>
            <person name="Qi Y."/>
            <person name="Fu T."/>
            <person name="Tang G.D."/>
            <person name="Zhang D."/>
            <person name="Sun W.H."/>
            <person name="Liu D.K."/>
            <person name="Li Y."/>
            <person name="Chen G.Z."/>
            <person name="Liu X.D."/>
            <person name="Liao X.Y."/>
            <person name="Jiang Y.T."/>
            <person name="Yu X."/>
            <person name="Hao Y."/>
            <person name="Huang J."/>
            <person name="Zhao X.W."/>
            <person name="Ke S."/>
            <person name="Chen Y.Y."/>
            <person name="Wu W.L."/>
            <person name="Hsu J.L."/>
            <person name="Lin Y.F."/>
            <person name="Huang M.D."/>
            <person name="Li C.Y."/>
            <person name="Huang L."/>
            <person name="Wang Z.W."/>
            <person name="Zhao X."/>
            <person name="Zhong W.Y."/>
            <person name="Peng D.H."/>
            <person name="Ahmad S."/>
            <person name="Lan S."/>
            <person name="Zhang J.S."/>
            <person name="Tsai W.C."/>
            <person name="Van de Peer Y."/>
            <person name="Liu Z.J."/>
        </authorList>
    </citation>
    <scope>NUCLEOTIDE SEQUENCE</scope>
    <source>
        <strain evidence="11">CP</strain>
    </source>
</reference>
<reference evidence="11" key="2">
    <citation type="submission" date="2023-06" db="EMBL/GenBank/DDBJ databases">
        <authorList>
            <person name="Ma L."/>
            <person name="Liu K.-W."/>
            <person name="Li Z."/>
            <person name="Hsiao Y.-Y."/>
            <person name="Qi Y."/>
            <person name="Fu T."/>
            <person name="Tang G."/>
            <person name="Zhang D."/>
            <person name="Sun W.-H."/>
            <person name="Liu D.-K."/>
            <person name="Li Y."/>
            <person name="Chen G.-Z."/>
            <person name="Liu X.-D."/>
            <person name="Liao X.-Y."/>
            <person name="Jiang Y.-T."/>
            <person name="Yu X."/>
            <person name="Hao Y."/>
            <person name="Huang J."/>
            <person name="Zhao X.-W."/>
            <person name="Ke S."/>
            <person name="Chen Y.-Y."/>
            <person name="Wu W.-L."/>
            <person name="Hsu J.-L."/>
            <person name="Lin Y.-F."/>
            <person name="Huang M.-D."/>
            <person name="Li C.-Y."/>
            <person name="Huang L."/>
            <person name="Wang Z.-W."/>
            <person name="Zhao X."/>
            <person name="Zhong W.-Y."/>
            <person name="Peng D.-H."/>
            <person name="Ahmad S."/>
            <person name="Lan S."/>
            <person name="Zhang J.-S."/>
            <person name="Tsai W.-C."/>
            <person name="Van De Peer Y."/>
            <person name="Liu Z.-J."/>
        </authorList>
    </citation>
    <scope>NUCLEOTIDE SEQUENCE</scope>
    <source>
        <strain evidence="11">CP</strain>
        <tissue evidence="11">Leaves</tissue>
    </source>
</reference>
<organism evidence="11 12">
    <name type="scientific">Acorus calamus</name>
    <name type="common">Sweet flag</name>
    <dbReference type="NCBI Taxonomy" id="4465"/>
    <lineage>
        <taxon>Eukaryota</taxon>
        <taxon>Viridiplantae</taxon>
        <taxon>Streptophyta</taxon>
        <taxon>Embryophyta</taxon>
        <taxon>Tracheophyta</taxon>
        <taxon>Spermatophyta</taxon>
        <taxon>Magnoliopsida</taxon>
        <taxon>Liliopsida</taxon>
        <taxon>Acoraceae</taxon>
        <taxon>Acorus</taxon>
    </lineage>
</organism>
<comment type="similarity">
    <text evidence="2 10">Belongs to the peptidase S10 family.</text>
</comment>
<accession>A0AAV9F7H2</accession>
<evidence type="ECO:0000313" key="11">
    <source>
        <dbReference type="EMBL" id="KAK1321687.1"/>
    </source>
</evidence>
<dbReference type="GO" id="GO:0005773">
    <property type="term" value="C:vacuole"/>
    <property type="evidence" value="ECO:0007669"/>
    <property type="project" value="TreeGrafter"/>
</dbReference>
<keyword evidence="6 10" id="KW-0732">Signal</keyword>
<dbReference type="EMBL" id="JAUJYO010000003">
    <property type="protein sequence ID" value="KAK1321687.1"/>
    <property type="molecule type" value="Genomic_DNA"/>
</dbReference>
<proteinExistence type="inferred from homology"/>
<dbReference type="PANTHER" id="PTHR11802:SF31">
    <property type="entry name" value="SERINE CARBOXYPEPTIDASE-LIKE 34"/>
    <property type="match status" value="1"/>
</dbReference>
<evidence type="ECO:0000256" key="4">
    <source>
        <dbReference type="ARBA" id="ARBA00022645"/>
    </source>
</evidence>
<keyword evidence="3" id="KW-0964">Secreted</keyword>
<dbReference type="InterPro" id="IPR018202">
    <property type="entry name" value="Ser_caboxypep_ser_AS"/>
</dbReference>
<comment type="subcellular location">
    <subcellularLocation>
        <location evidence="1">Secreted</location>
    </subcellularLocation>
</comment>
<dbReference type="FunFam" id="3.40.50.11320:FF:000001">
    <property type="entry name" value="Carboxypeptidase"/>
    <property type="match status" value="1"/>
</dbReference>
<evidence type="ECO:0000256" key="8">
    <source>
        <dbReference type="ARBA" id="ARBA00023157"/>
    </source>
</evidence>
<dbReference type="EC" id="3.4.16.-" evidence="10"/>
<dbReference type="Gene3D" id="3.40.50.11320">
    <property type="match status" value="1"/>
</dbReference>
<keyword evidence="8" id="KW-1015">Disulfide bond</keyword>
<feature type="chain" id="PRO_5043102008" description="Carboxypeptidase" evidence="10">
    <location>
        <begin position="25"/>
        <end position="468"/>
    </location>
</feature>
<evidence type="ECO:0000256" key="3">
    <source>
        <dbReference type="ARBA" id="ARBA00022525"/>
    </source>
</evidence>
<feature type="signal peptide" evidence="10">
    <location>
        <begin position="1"/>
        <end position="24"/>
    </location>
</feature>